<dbReference type="VEuPathDB" id="VectorBase:AFUN2_008853"/>
<dbReference type="InterPro" id="IPR013087">
    <property type="entry name" value="Znf_C2H2_type"/>
</dbReference>
<dbReference type="SMART" id="SM00355">
    <property type="entry name" value="ZnF_C2H2"/>
    <property type="match status" value="3"/>
</dbReference>
<evidence type="ECO:0000256" key="7">
    <source>
        <dbReference type="ARBA" id="ARBA00023125"/>
    </source>
</evidence>
<evidence type="ECO:0000256" key="10">
    <source>
        <dbReference type="PROSITE-ProRule" id="PRU00042"/>
    </source>
</evidence>
<feature type="domain" description="C2H2-type" evidence="13">
    <location>
        <begin position="358"/>
        <end position="386"/>
    </location>
</feature>
<keyword evidence="8" id="KW-0804">Transcription</keyword>
<evidence type="ECO:0000256" key="11">
    <source>
        <dbReference type="PROSITE-ProRule" id="PRU01263"/>
    </source>
</evidence>
<evidence type="ECO:0000313" key="15">
    <source>
        <dbReference type="EnsemblMetazoa" id="AFUN011731-PA"/>
    </source>
</evidence>
<dbReference type="InterPro" id="IPR012934">
    <property type="entry name" value="Znf_AD"/>
</dbReference>
<dbReference type="PROSITE" id="PS00028">
    <property type="entry name" value="ZINC_FINGER_C2H2_1"/>
    <property type="match status" value="2"/>
</dbReference>
<feature type="binding site" evidence="11">
    <location>
        <position position="15"/>
    </location>
    <ligand>
        <name>Zn(2+)</name>
        <dbReference type="ChEBI" id="CHEBI:29105"/>
    </ligand>
</feature>
<dbReference type="GO" id="GO:0008270">
    <property type="term" value="F:zinc ion binding"/>
    <property type="evidence" value="ECO:0007669"/>
    <property type="project" value="UniProtKB-UniRule"/>
</dbReference>
<dbReference type="SUPFAM" id="SSF57716">
    <property type="entry name" value="Glucocorticoid receptor-like (DNA-binding domain)"/>
    <property type="match status" value="1"/>
</dbReference>
<feature type="domain" description="C2H2-type" evidence="13">
    <location>
        <begin position="281"/>
        <end position="308"/>
    </location>
</feature>
<evidence type="ECO:0000256" key="4">
    <source>
        <dbReference type="ARBA" id="ARBA00022771"/>
    </source>
</evidence>
<evidence type="ECO:0000256" key="12">
    <source>
        <dbReference type="SAM" id="MobiDB-lite"/>
    </source>
</evidence>
<dbReference type="Pfam" id="PF07776">
    <property type="entry name" value="zf-AD"/>
    <property type="match status" value="1"/>
</dbReference>
<dbReference type="AlphaFoldDB" id="A0A182RZK0"/>
<dbReference type="PANTHER" id="PTHR16515">
    <property type="entry name" value="PR DOMAIN ZINC FINGER PROTEIN"/>
    <property type="match status" value="1"/>
</dbReference>
<evidence type="ECO:0000259" key="14">
    <source>
        <dbReference type="PROSITE" id="PS51915"/>
    </source>
</evidence>
<dbReference type="SMART" id="SM00868">
    <property type="entry name" value="zf-AD"/>
    <property type="match status" value="1"/>
</dbReference>
<evidence type="ECO:0000259" key="13">
    <source>
        <dbReference type="PROSITE" id="PS50157"/>
    </source>
</evidence>
<feature type="binding site" evidence="11">
    <location>
        <position position="67"/>
    </location>
    <ligand>
        <name>Zn(2+)</name>
        <dbReference type="ChEBI" id="CHEBI:29105"/>
    </ligand>
</feature>
<comment type="subcellular location">
    <subcellularLocation>
        <location evidence="1">Nucleus</location>
    </subcellularLocation>
</comment>
<dbReference type="PROSITE" id="PS50157">
    <property type="entry name" value="ZINC_FINGER_C2H2_2"/>
    <property type="match status" value="2"/>
</dbReference>
<organism evidence="15">
    <name type="scientific">Anopheles funestus</name>
    <name type="common">African malaria mosquito</name>
    <dbReference type="NCBI Taxonomy" id="62324"/>
    <lineage>
        <taxon>Eukaryota</taxon>
        <taxon>Metazoa</taxon>
        <taxon>Ecdysozoa</taxon>
        <taxon>Arthropoda</taxon>
        <taxon>Hexapoda</taxon>
        <taxon>Insecta</taxon>
        <taxon>Pterygota</taxon>
        <taxon>Neoptera</taxon>
        <taxon>Endopterygota</taxon>
        <taxon>Diptera</taxon>
        <taxon>Nematocera</taxon>
        <taxon>Culicoidea</taxon>
        <taxon>Culicidae</taxon>
        <taxon>Anophelinae</taxon>
        <taxon>Anopheles</taxon>
    </lineage>
</organism>
<evidence type="ECO:0000256" key="9">
    <source>
        <dbReference type="ARBA" id="ARBA00023242"/>
    </source>
</evidence>
<dbReference type="Gene3D" id="3.40.1800.20">
    <property type="match status" value="1"/>
</dbReference>
<keyword evidence="7" id="KW-0238">DNA-binding</keyword>
<evidence type="ECO:0000256" key="2">
    <source>
        <dbReference type="ARBA" id="ARBA00022723"/>
    </source>
</evidence>
<dbReference type="PANTHER" id="PTHR16515:SF49">
    <property type="entry name" value="GASTRULA ZINC FINGER PROTEIN XLCGF49.1-LIKE-RELATED"/>
    <property type="match status" value="1"/>
</dbReference>
<feature type="binding site" evidence="11">
    <location>
        <position position="64"/>
    </location>
    <ligand>
        <name>Zn(2+)</name>
        <dbReference type="ChEBI" id="CHEBI:29105"/>
    </ligand>
</feature>
<sequence length="395" mass="44510">MTTITLPRQDITKFCRFCLSEINLLNVIDSSPADQQAHGELLRLANTYLKIEFQPEKDFPCAVCEMCIALLHDFDTLYKNAQDYHYALKVLSESSRIEDVEAEIPASTINPALGNMYESSPLVFIDMDNNGFEEELLVSNALEGHIVLEDVPLNETDEQEAQIDVYHVDGELQHIVMDGGTCIEVKPKEVPKPSPPQPPRGNLLNVSLAKAGTNLSVRKRIAPPNATPTPQLPKKPLPMKPSSVPVNNTPTRTLNPEANTKRSSQPAGHKQYVAAGPKQLYRCNHCSSLFVELSNLYSHVCQKRQREPIHNSLARPSVISVDGQRFSCKLCSMSYRSKLQYQKHEYEVHGIRNENFGIKCTICQKLFSQRQDYQLHMRAIHPTQGMSFMTIHNSQ</sequence>
<keyword evidence="9" id="KW-0539">Nucleus</keyword>
<keyword evidence="4 10" id="KW-0863">Zinc-finger</keyword>
<dbReference type="VEuPathDB" id="VectorBase:AFUN011731"/>
<reference evidence="15" key="1">
    <citation type="submission" date="2020-05" db="UniProtKB">
        <authorList>
            <consortium name="EnsemblMetazoa"/>
        </authorList>
    </citation>
    <scope>IDENTIFICATION</scope>
    <source>
        <strain evidence="15">FUMOZ</strain>
    </source>
</reference>
<dbReference type="GO" id="GO:0010468">
    <property type="term" value="P:regulation of gene expression"/>
    <property type="evidence" value="ECO:0007669"/>
    <property type="project" value="TreeGrafter"/>
</dbReference>
<dbReference type="EnsemblMetazoa" id="AFUN011731-RA">
    <property type="protein sequence ID" value="AFUN011731-PA"/>
    <property type="gene ID" value="AFUN011731"/>
</dbReference>
<evidence type="ECO:0008006" key="16">
    <source>
        <dbReference type="Google" id="ProtNLM"/>
    </source>
</evidence>
<name>A0A182RZK0_ANOFN</name>
<feature type="compositionally biased region" description="Polar residues" evidence="12">
    <location>
        <begin position="247"/>
        <end position="266"/>
    </location>
</feature>
<accession>A0A182RZK0</accession>
<keyword evidence="2 11" id="KW-0479">Metal-binding</keyword>
<dbReference type="STRING" id="62324.A0A182RZK0"/>
<evidence type="ECO:0000256" key="1">
    <source>
        <dbReference type="ARBA" id="ARBA00004123"/>
    </source>
</evidence>
<evidence type="ECO:0000256" key="3">
    <source>
        <dbReference type="ARBA" id="ARBA00022737"/>
    </source>
</evidence>
<keyword evidence="3" id="KW-0677">Repeat</keyword>
<evidence type="ECO:0000256" key="8">
    <source>
        <dbReference type="ARBA" id="ARBA00023163"/>
    </source>
</evidence>
<proteinExistence type="predicted"/>
<evidence type="ECO:0000256" key="6">
    <source>
        <dbReference type="ARBA" id="ARBA00023015"/>
    </source>
</evidence>
<feature type="region of interest" description="Disordered" evidence="12">
    <location>
        <begin position="216"/>
        <end position="269"/>
    </location>
</feature>
<feature type="binding site" evidence="11">
    <location>
        <position position="18"/>
    </location>
    <ligand>
        <name>Zn(2+)</name>
        <dbReference type="ChEBI" id="CHEBI:29105"/>
    </ligand>
</feature>
<keyword evidence="5 11" id="KW-0862">Zinc</keyword>
<dbReference type="SUPFAM" id="SSF57667">
    <property type="entry name" value="beta-beta-alpha zinc fingers"/>
    <property type="match status" value="1"/>
</dbReference>
<feature type="domain" description="ZAD" evidence="14">
    <location>
        <begin position="13"/>
        <end position="91"/>
    </location>
</feature>
<dbReference type="PROSITE" id="PS51915">
    <property type="entry name" value="ZAD"/>
    <property type="match status" value="1"/>
</dbReference>
<keyword evidence="6" id="KW-0805">Transcription regulation</keyword>
<dbReference type="InterPro" id="IPR050331">
    <property type="entry name" value="Zinc_finger"/>
</dbReference>
<feature type="compositionally biased region" description="Pro residues" evidence="12">
    <location>
        <begin position="225"/>
        <end position="239"/>
    </location>
</feature>
<dbReference type="GO" id="GO:0005634">
    <property type="term" value="C:nucleus"/>
    <property type="evidence" value="ECO:0007669"/>
    <property type="project" value="InterPro"/>
</dbReference>
<evidence type="ECO:0000256" key="5">
    <source>
        <dbReference type="ARBA" id="ARBA00022833"/>
    </source>
</evidence>
<dbReference type="Gene3D" id="3.30.160.60">
    <property type="entry name" value="Classic Zinc Finger"/>
    <property type="match status" value="1"/>
</dbReference>
<protein>
    <recommendedName>
        <fullName evidence="16">ZAD domain-containing protein</fullName>
    </recommendedName>
</protein>
<dbReference type="InterPro" id="IPR036236">
    <property type="entry name" value="Znf_C2H2_sf"/>
</dbReference>